<gene>
    <name evidence="9" type="ORF">MGAL_10B093078</name>
</gene>
<keyword evidence="5" id="KW-0378">Hydrolase</keyword>
<dbReference type="GO" id="GO:0015074">
    <property type="term" value="P:DNA integration"/>
    <property type="evidence" value="ECO:0007669"/>
    <property type="project" value="InterPro"/>
</dbReference>
<dbReference type="InterPro" id="IPR041588">
    <property type="entry name" value="Integrase_H2C2"/>
</dbReference>
<reference evidence="9" key="1">
    <citation type="submission" date="2018-11" db="EMBL/GenBank/DDBJ databases">
        <authorList>
            <person name="Alioto T."/>
            <person name="Alioto T."/>
        </authorList>
    </citation>
    <scope>NUCLEOTIDE SEQUENCE</scope>
</reference>
<dbReference type="PROSITE" id="PS50994">
    <property type="entry name" value="INTEGRASE"/>
    <property type="match status" value="1"/>
</dbReference>
<evidence type="ECO:0000313" key="10">
    <source>
        <dbReference type="Proteomes" id="UP000596742"/>
    </source>
</evidence>
<evidence type="ECO:0000256" key="2">
    <source>
        <dbReference type="ARBA" id="ARBA00022695"/>
    </source>
</evidence>
<dbReference type="GO" id="GO:0006508">
    <property type="term" value="P:proteolysis"/>
    <property type="evidence" value="ECO:0007669"/>
    <property type="project" value="InterPro"/>
</dbReference>
<dbReference type="InterPro" id="IPR001584">
    <property type="entry name" value="Integrase_cat-core"/>
</dbReference>
<accession>A0A8B6E5L7</accession>
<evidence type="ECO:0000256" key="1">
    <source>
        <dbReference type="ARBA" id="ARBA00022679"/>
    </source>
</evidence>
<feature type="compositionally biased region" description="Acidic residues" evidence="7">
    <location>
        <begin position="511"/>
        <end position="520"/>
    </location>
</feature>
<dbReference type="Pfam" id="PF13650">
    <property type="entry name" value="Asp_protease_2"/>
    <property type="match status" value="1"/>
</dbReference>
<keyword evidence="10" id="KW-1185">Reference proteome</keyword>
<proteinExistence type="predicted"/>
<evidence type="ECO:0000256" key="3">
    <source>
        <dbReference type="ARBA" id="ARBA00022722"/>
    </source>
</evidence>
<dbReference type="Pfam" id="PF17921">
    <property type="entry name" value="Integrase_H2C2"/>
    <property type="match status" value="1"/>
</dbReference>
<dbReference type="Pfam" id="PF00665">
    <property type="entry name" value="rve"/>
    <property type="match status" value="1"/>
</dbReference>
<dbReference type="Proteomes" id="UP000596742">
    <property type="component" value="Unassembled WGS sequence"/>
</dbReference>
<evidence type="ECO:0000259" key="8">
    <source>
        <dbReference type="PROSITE" id="PS50994"/>
    </source>
</evidence>
<dbReference type="FunFam" id="1.10.340.70:FF:000001">
    <property type="entry name" value="Retrovirus-related Pol polyprotein from transposon gypsy-like Protein"/>
    <property type="match status" value="1"/>
</dbReference>
<evidence type="ECO:0000256" key="4">
    <source>
        <dbReference type="ARBA" id="ARBA00022759"/>
    </source>
</evidence>
<dbReference type="OrthoDB" id="441971at2759"/>
<dbReference type="InterPro" id="IPR012337">
    <property type="entry name" value="RNaseH-like_sf"/>
</dbReference>
<dbReference type="SUPFAM" id="SSF53098">
    <property type="entry name" value="Ribonuclease H-like"/>
    <property type="match status" value="1"/>
</dbReference>
<dbReference type="PANTHER" id="PTHR37984">
    <property type="entry name" value="PROTEIN CBG26694"/>
    <property type="match status" value="1"/>
</dbReference>
<dbReference type="PANTHER" id="PTHR37984:SF15">
    <property type="entry name" value="INTEGRASE CATALYTIC DOMAIN-CONTAINING PROTEIN"/>
    <property type="match status" value="1"/>
</dbReference>
<dbReference type="Gene3D" id="2.40.70.10">
    <property type="entry name" value="Acid Proteases"/>
    <property type="match status" value="1"/>
</dbReference>
<dbReference type="GO" id="GO:0004519">
    <property type="term" value="F:endonuclease activity"/>
    <property type="evidence" value="ECO:0007669"/>
    <property type="project" value="UniProtKB-KW"/>
</dbReference>
<keyword evidence="4" id="KW-0255">Endonuclease</keyword>
<dbReference type="GO" id="GO:0004190">
    <property type="term" value="F:aspartic-type endopeptidase activity"/>
    <property type="evidence" value="ECO:0007669"/>
    <property type="project" value="InterPro"/>
</dbReference>
<protein>
    <recommendedName>
        <fullName evidence="8">Integrase catalytic domain-containing protein</fullName>
    </recommendedName>
</protein>
<dbReference type="InterPro" id="IPR036397">
    <property type="entry name" value="RNaseH_sf"/>
</dbReference>
<keyword evidence="2" id="KW-0548">Nucleotidyltransferase</keyword>
<dbReference type="SUPFAM" id="SSF50630">
    <property type="entry name" value="Acid proteases"/>
    <property type="match status" value="1"/>
</dbReference>
<name>A0A8B6E5L7_MYTGA</name>
<evidence type="ECO:0000256" key="5">
    <source>
        <dbReference type="ARBA" id="ARBA00022801"/>
    </source>
</evidence>
<dbReference type="InterPro" id="IPR050951">
    <property type="entry name" value="Retrovirus_Pol_polyprotein"/>
</dbReference>
<evidence type="ECO:0000256" key="7">
    <source>
        <dbReference type="SAM" id="MobiDB-lite"/>
    </source>
</evidence>
<feature type="domain" description="Integrase catalytic" evidence="8">
    <location>
        <begin position="406"/>
        <end position="509"/>
    </location>
</feature>
<dbReference type="GO" id="GO:0003676">
    <property type="term" value="F:nucleic acid binding"/>
    <property type="evidence" value="ECO:0007669"/>
    <property type="project" value="InterPro"/>
</dbReference>
<dbReference type="InterPro" id="IPR021109">
    <property type="entry name" value="Peptidase_aspartic_dom_sf"/>
</dbReference>
<keyword evidence="6" id="KW-0695">RNA-directed DNA polymerase</keyword>
<keyword evidence="1" id="KW-0808">Transferase</keyword>
<feature type="region of interest" description="Disordered" evidence="7">
    <location>
        <begin position="502"/>
        <end position="523"/>
    </location>
</feature>
<evidence type="ECO:0000313" key="9">
    <source>
        <dbReference type="EMBL" id="VDI28852.1"/>
    </source>
</evidence>
<dbReference type="GO" id="GO:0003964">
    <property type="term" value="F:RNA-directed DNA polymerase activity"/>
    <property type="evidence" value="ECO:0007669"/>
    <property type="project" value="UniProtKB-KW"/>
</dbReference>
<dbReference type="Gene3D" id="1.10.340.70">
    <property type="match status" value="1"/>
</dbReference>
<dbReference type="InterPro" id="IPR001969">
    <property type="entry name" value="Aspartic_peptidase_AS"/>
</dbReference>
<dbReference type="EMBL" id="UYJE01004538">
    <property type="protein sequence ID" value="VDI28852.1"/>
    <property type="molecule type" value="Genomic_DNA"/>
</dbReference>
<organism evidence="9 10">
    <name type="scientific">Mytilus galloprovincialis</name>
    <name type="common">Mediterranean mussel</name>
    <dbReference type="NCBI Taxonomy" id="29158"/>
    <lineage>
        <taxon>Eukaryota</taxon>
        <taxon>Metazoa</taxon>
        <taxon>Spiralia</taxon>
        <taxon>Lophotrochozoa</taxon>
        <taxon>Mollusca</taxon>
        <taxon>Bivalvia</taxon>
        <taxon>Autobranchia</taxon>
        <taxon>Pteriomorphia</taxon>
        <taxon>Mytilida</taxon>
        <taxon>Mytiloidea</taxon>
        <taxon>Mytilidae</taxon>
        <taxon>Mytilinae</taxon>
        <taxon>Mytilus</taxon>
    </lineage>
</organism>
<evidence type="ECO:0000256" key="6">
    <source>
        <dbReference type="ARBA" id="ARBA00022918"/>
    </source>
</evidence>
<comment type="caution">
    <text evidence="9">The sequence shown here is derived from an EMBL/GenBank/DDBJ whole genome shotgun (WGS) entry which is preliminary data.</text>
</comment>
<sequence>MKTRKQNNRKTNEGAVTTASEDAGMYVKLNVGDIEAKFVVDTGATLTLVSSKLYDMLTPLDKSYLSEVKTTVRSVCGNKLELRGKGRFNLHFGPNMLQSEAVVTDLQVDGILGLDFMKRHNCLIDVKNGHFCIGDFKVDLCFQGSIGCYRVVASEAVVIPPRSEIVINGTVCLAEGQKLPADNALLEANEHAGKDYILTARTLVRSGEKVPVRLMNTELDPKTIYPEKETVSTETKDQYDTVNAITRFDDSNDKDDDSEHHDLSLKEIQKNDHDLKIVTKWVETDERPDYKDISDKGFFLRSLWNQWNNLELRDGLIYRRFEDPATKIVKMQAIIPLSERKKVLQFSHDDKCSAHLGIHKTLAKIRQSYYWPGLQNDVRTYINGCDKCAKRKSPQKSKRAPMALVEANGPMERIATDILGELPETESGNKYILVVSDYYTKWTESFAMPNMEAKTVAKIIVEEVIVRFGVPHWIHSDQGRQFESLLFQEMCCILNIKKTRTTPYHPKSDDTENDTAENDPIETPYSQDIAVHESTLPVEETQEISYEGRRTRRKPAWMADYIVK</sequence>
<keyword evidence="3" id="KW-0540">Nuclease</keyword>
<dbReference type="PROSITE" id="PS00141">
    <property type="entry name" value="ASP_PROTEASE"/>
    <property type="match status" value="1"/>
</dbReference>
<dbReference type="Gene3D" id="3.30.420.10">
    <property type="entry name" value="Ribonuclease H-like superfamily/Ribonuclease H"/>
    <property type="match status" value="1"/>
</dbReference>
<dbReference type="AlphaFoldDB" id="A0A8B6E5L7"/>